<dbReference type="Pfam" id="PF01022">
    <property type="entry name" value="HTH_5"/>
    <property type="match status" value="1"/>
</dbReference>
<proteinExistence type="predicted"/>
<dbReference type="STRING" id="397948.Cmaq_0924"/>
<organism evidence="2 3">
    <name type="scientific">Caldivirga maquilingensis (strain ATCC 700844 / DSM 13496 / JCM 10307 / IC-167)</name>
    <dbReference type="NCBI Taxonomy" id="397948"/>
    <lineage>
        <taxon>Archaea</taxon>
        <taxon>Thermoproteota</taxon>
        <taxon>Thermoprotei</taxon>
        <taxon>Thermoproteales</taxon>
        <taxon>Thermoproteaceae</taxon>
        <taxon>Caldivirga</taxon>
    </lineage>
</organism>
<feature type="domain" description="HTH arsR-type" evidence="1">
    <location>
        <begin position="1"/>
        <end position="93"/>
    </location>
</feature>
<dbReference type="InterPro" id="IPR001845">
    <property type="entry name" value="HTH_ArsR_DNA-bd_dom"/>
</dbReference>
<dbReference type="GeneID" id="5709043"/>
<dbReference type="InterPro" id="IPR036390">
    <property type="entry name" value="WH_DNA-bd_sf"/>
</dbReference>
<keyword evidence="3" id="KW-1185">Reference proteome</keyword>
<dbReference type="SMART" id="SM00418">
    <property type="entry name" value="HTH_ARSR"/>
    <property type="match status" value="1"/>
</dbReference>
<dbReference type="HOGENOM" id="CLU_184944_1_0_2"/>
<evidence type="ECO:0000313" key="2">
    <source>
        <dbReference type="EMBL" id="ABW01757.1"/>
    </source>
</evidence>
<dbReference type="eggNOG" id="arCOG04056">
    <property type="taxonomic scope" value="Archaea"/>
</dbReference>
<accession>A8MDA1</accession>
<name>A8MDA1_CALMQ</name>
<dbReference type="PROSITE" id="PS50987">
    <property type="entry name" value="HTH_ARSR_2"/>
    <property type="match status" value="1"/>
</dbReference>
<evidence type="ECO:0000259" key="1">
    <source>
        <dbReference type="PROSITE" id="PS50987"/>
    </source>
</evidence>
<dbReference type="AlphaFoldDB" id="A8MDA1"/>
<dbReference type="OrthoDB" id="374369at2157"/>
<gene>
    <name evidence="2" type="ordered locus">Cmaq_0924</name>
</gene>
<dbReference type="EMBL" id="CP000852">
    <property type="protein sequence ID" value="ABW01757.1"/>
    <property type="molecule type" value="Genomic_DNA"/>
</dbReference>
<dbReference type="Proteomes" id="UP000001137">
    <property type="component" value="Chromosome"/>
</dbReference>
<dbReference type="InterPro" id="IPR011991">
    <property type="entry name" value="ArsR-like_HTH"/>
</dbReference>
<protein>
    <submittedName>
        <fullName evidence="2">Regulatory protein ArsR</fullName>
    </submittedName>
</protein>
<dbReference type="GO" id="GO:0003700">
    <property type="term" value="F:DNA-binding transcription factor activity"/>
    <property type="evidence" value="ECO:0007669"/>
    <property type="project" value="InterPro"/>
</dbReference>
<sequence length="93" mass="10662">MNLVDEIMESKIRIKIILSLYELGELNITQLSKIIGSNYTLTLKHVKALEDIGIVKEVTIGRMRIIKLNKDTPAYKHIKDLANTLKNLMNLQQ</sequence>
<dbReference type="CDD" id="cd00090">
    <property type="entry name" value="HTH_ARSR"/>
    <property type="match status" value="1"/>
</dbReference>
<dbReference type="InterPro" id="IPR036388">
    <property type="entry name" value="WH-like_DNA-bd_sf"/>
</dbReference>
<dbReference type="SUPFAM" id="SSF46785">
    <property type="entry name" value="Winged helix' DNA-binding domain"/>
    <property type="match status" value="1"/>
</dbReference>
<dbReference type="RefSeq" id="WP_012185976.1">
    <property type="nucleotide sequence ID" value="NC_009954.1"/>
</dbReference>
<dbReference type="KEGG" id="cma:Cmaq_0924"/>
<reference evidence="2 3" key="1">
    <citation type="submission" date="2007-10" db="EMBL/GenBank/DDBJ databases">
        <title>Complete sequence of Caldivirga maquilingensis IC-167.</title>
        <authorList>
            <consortium name="US DOE Joint Genome Institute"/>
            <person name="Copeland A."/>
            <person name="Lucas S."/>
            <person name="Lapidus A."/>
            <person name="Barry K."/>
            <person name="Glavina del Rio T."/>
            <person name="Dalin E."/>
            <person name="Tice H."/>
            <person name="Pitluck S."/>
            <person name="Saunders E."/>
            <person name="Brettin T."/>
            <person name="Bruce D."/>
            <person name="Detter J.C."/>
            <person name="Han C."/>
            <person name="Schmutz J."/>
            <person name="Larimer F."/>
            <person name="Land M."/>
            <person name="Hauser L."/>
            <person name="Kyrpides N."/>
            <person name="Ivanova N."/>
            <person name="Biddle J.F."/>
            <person name="Zhang Z."/>
            <person name="Fitz-Gibbon S.T."/>
            <person name="Lowe T.M."/>
            <person name="Saltikov C."/>
            <person name="House C.H."/>
            <person name="Richardson P."/>
        </authorList>
    </citation>
    <scope>NUCLEOTIDE SEQUENCE [LARGE SCALE GENOMIC DNA]</scope>
    <source>
        <strain evidence="3">ATCC 700844 / DSM 13496 / JCM 10307 / IC-167</strain>
    </source>
</reference>
<dbReference type="Gene3D" id="1.10.10.10">
    <property type="entry name" value="Winged helix-like DNA-binding domain superfamily/Winged helix DNA-binding domain"/>
    <property type="match status" value="1"/>
</dbReference>
<evidence type="ECO:0000313" key="3">
    <source>
        <dbReference type="Proteomes" id="UP000001137"/>
    </source>
</evidence>